<reference evidence="1" key="1">
    <citation type="submission" date="2021-09" db="EMBL/GenBank/DDBJ databases">
        <authorList>
            <consortium name="AG Swart"/>
            <person name="Singh M."/>
            <person name="Singh A."/>
            <person name="Seah K."/>
            <person name="Emmerich C."/>
        </authorList>
    </citation>
    <scope>NUCLEOTIDE SEQUENCE</scope>
    <source>
        <strain evidence="1">ATCC30299</strain>
    </source>
</reference>
<dbReference type="Proteomes" id="UP001162131">
    <property type="component" value="Unassembled WGS sequence"/>
</dbReference>
<sequence length="212" mass="23081">MCDIAVGAATGKCVEYLSVKAGQTISACTILAGATFGQTLLCESTLCAKLDEVFKCLDSVKSDNGVPIKCENPNEYDDGCNSKKDSISGTKLANLCLCGNNKAGEAYCDLFPDDSHFQSYLKYTKKWFSSSGINKCNTRGRLDDLCQKAWWDKSNIEAWTYYNLLANNYPAVYNAEECVLENVAAAYKAAKDAYDSSAAIFTLSAFICLILS</sequence>
<dbReference type="AlphaFoldDB" id="A0AAU9JUD2"/>
<dbReference type="EMBL" id="CAJZBQ010000052">
    <property type="protein sequence ID" value="CAG9330843.1"/>
    <property type="molecule type" value="Genomic_DNA"/>
</dbReference>
<accession>A0AAU9JUD2</accession>
<keyword evidence="2" id="KW-1185">Reference proteome</keyword>
<evidence type="ECO:0000313" key="2">
    <source>
        <dbReference type="Proteomes" id="UP001162131"/>
    </source>
</evidence>
<name>A0AAU9JUD2_9CILI</name>
<comment type="caution">
    <text evidence="1">The sequence shown here is derived from an EMBL/GenBank/DDBJ whole genome shotgun (WGS) entry which is preliminary data.</text>
</comment>
<organism evidence="1 2">
    <name type="scientific">Blepharisma stoltei</name>
    <dbReference type="NCBI Taxonomy" id="1481888"/>
    <lineage>
        <taxon>Eukaryota</taxon>
        <taxon>Sar</taxon>
        <taxon>Alveolata</taxon>
        <taxon>Ciliophora</taxon>
        <taxon>Postciliodesmatophora</taxon>
        <taxon>Heterotrichea</taxon>
        <taxon>Heterotrichida</taxon>
        <taxon>Blepharismidae</taxon>
        <taxon>Blepharisma</taxon>
    </lineage>
</organism>
<proteinExistence type="predicted"/>
<evidence type="ECO:0000313" key="1">
    <source>
        <dbReference type="EMBL" id="CAG9330843.1"/>
    </source>
</evidence>
<protein>
    <submittedName>
        <fullName evidence="1">Uncharacterized protein</fullName>
    </submittedName>
</protein>
<gene>
    <name evidence="1" type="ORF">BSTOLATCC_MIC52254</name>
</gene>